<gene>
    <name evidence="1" type="ORF">METZ01_LOCUS275668</name>
</gene>
<protein>
    <submittedName>
        <fullName evidence="1">Uncharacterized protein</fullName>
    </submittedName>
</protein>
<dbReference type="EMBL" id="UINC01080143">
    <property type="protein sequence ID" value="SVC22814.1"/>
    <property type="molecule type" value="Genomic_DNA"/>
</dbReference>
<sequence>MVSRQFKLLGLIITTLFITISFSEALAKQPIAFSHKL</sequence>
<reference evidence="1" key="1">
    <citation type="submission" date="2018-05" db="EMBL/GenBank/DDBJ databases">
        <authorList>
            <person name="Lanie J.A."/>
            <person name="Ng W.-L."/>
            <person name="Kazmierczak K.M."/>
            <person name="Andrzejewski T.M."/>
            <person name="Davidsen T.M."/>
            <person name="Wayne K.J."/>
            <person name="Tettelin H."/>
            <person name="Glass J.I."/>
            <person name="Rusch D."/>
            <person name="Podicherti R."/>
            <person name="Tsui H.-C.T."/>
            <person name="Winkler M.E."/>
        </authorList>
    </citation>
    <scope>NUCLEOTIDE SEQUENCE</scope>
</reference>
<dbReference type="AlphaFoldDB" id="A0A382KCV2"/>
<feature type="non-terminal residue" evidence="1">
    <location>
        <position position="37"/>
    </location>
</feature>
<name>A0A382KCV2_9ZZZZ</name>
<accession>A0A382KCV2</accession>
<organism evidence="1">
    <name type="scientific">marine metagenome</name>
    <dbReference type="NCBI Taxonomy" id="408172"/>
    <lineage>
        <taxon>unclassified sequences</taxon>
        <taxon>metagenomes</taxon>
        <taxon>ecological metagenomes</taxon>
    </lineage>
</organism>
<evidence type="ECO:0000313" key="1">
    <source>
        <dbReference type="EMBL" id="SVC22814.1"/>
    </source>
</evidence>
<proteinExistence type="predicted"/>